<evidence type="ECO:0000313" key="2">
    <source>
        <dbReference type="WBParaSite" id="nRc.2.0.1.t12247-RA"/>
    </source>
</evidence>
<dbReference type="Proteomes" id="UP000887565">
    <property type="component" value="Unplaced"/>
</dbReference>
<dbReference type="WBParaSite" id="nRc.2.0.1.t12247-RA">
    <property type="protein sequence ID" value="nRc.2.0.1.t12247-RA"/>
    <property type="gene ID" value="nRc.2.0.1.g12247"/>
</dbReference>
<proteinExistence type="predicted"/>
<organism evidence="1 2">
    <name type="scientific">Romanomermis culicivorax</name>
    <name type="common">Nematode worm</name>
    <dbReference type="NCBI Taxonomy" id="13658"/>
    <lineage>
        <taxon>Eukaryota</taxon>
        <taxon>Metazoa</taxon>
        <taxon>Ecdysozoa</taxon>
        <taxon>Nematoda</taxon>
        <taxon>Enoplea</taxon>
        <taxon>Dorylaimia</taxon>
        <taxon>Mermithida</taxon>
        <taxon>Mermithoidea</taxon>
        <taxon>Mermithidae</taxon>
        <taxon>Romanomermis</taxon>
    </lineage>
</organism>
<evidence type="ECO:0000313" key="1">
    <source>
        <dbReference type="Proteomes" id="UP000887565"/>
    </source>
</evidence>
<protein>
    <submittedName>
        <fullName evidence="2">Uncharacterized protein</fullName>
    </submittedName>
</protein>
<accession>A0A915IEC1</accession>
<name>A0A915IEC1_ROMCU</name>
<sequence>MAPIDKGNCYKDLIKLGVVVDSSRRTSNKYTMEKAPKLMKFPRKLQVFVVVRFSIKYPSSDH</sequence>
<keyword evidence="1" id="KW-1185">Reference proteome</keyword>
<dbReference type="AlphaFoldDB" id="A0A915IEC1"/>
<reference evidence="2" key="1">
    <citation type="submission" date="2022-11" db="UniProtKB">
        <authorList>
            <consortium name="WormBaseParasite"/>
        </authorList>
    </citation>
    <scope>IDENTIFICATION</scope>
</reference>